<dbReference type="RefSeq" id="WP_303734676.1">
    <property type="nucleotide sequence ID" value="NZ_CAKZHK010000008.1"/>
</dbReference>
<dbReference type="PANTHER" id="PTHR47359:SF3">
    <property type="entry name" value="NLP_P60 DOMAIN-CONTAINING PROTEIN-RELATED"/>
    <property type="match status" value="1"/>
</dbReference>
<dbReference type="InterPro" id="IPR051794">
    <property type="entry name" value="PG_Endopeptidase_C40"/>
</dbReference>
<dbReference type="Pfam" id="PF00877">
    <property type="entry name" value="NLPC_P60"/>
    <property type="match status" value="1"/>
</dbReference>
<dbReference type="SUPFAM" id="SSF54001">
    <property type="entry name" value="Cysteine proteinases"/>
    <property type="match status" value="1"/>
</dbReference>
<feature type="compositionally biased region" description="Basic and acidic residues" evidence="6">
    <location>
        <begin position="69"/>
        <end position="84"/>
    </location>
</feature>
<evidence type="ECO:0000256" key="5">
    <source>
        <dbReference type="SAM" id="Coils"/>
    </source>
</evidence>
<evidence type="ECO:0000256" key="1">
    <source>
        <dbReference type="ARBA" id="ARBA00007074"/>
    </source>
</evidence>
<dbReference type="GO" id="GO:0008234">
    <property type="term" value="F:cysteine-type peptidase activity"/>
    <property type="evidence" value="ECO:0007669"/>
    <property type="project" value="UniProtKB-KW"/>
</dbReference>
<dbReference type="AlphaFoldDB" id="A0A2W5SU47"/>
<keyword evidence="2" id="KW-0645">Protease</keyword>
<sequence>MVVAAASLPAFLAIPVVGQTPAYADPAPSAATPANKDDLFAQMSEVSREAEQTSEKIKELEEKIKGADQTLKKAQHDVDSKSDAARTASDKANAIRSKVDQIALSRYRQVSIDPTTAYIGAANPQDAIDRASYISALATGRQNTLDQYRRVSSAANKERDVAAKAKDAAQNASDELNKQEKELLAKQDELKAQTARIKAAIDNFSAEERRRWEDKNNPIRMGKDQIKAAQQSANAAVNAALSKLGAPYSWGAAGPNEFDCSGLVYWSYRQMGKTIPRTSGAQMAGGTPVSMNGLQPGDVIGYYPGATHVGLYIGNGKVVHAADYGIPVQVVGVNSMPVYGARRY</sequence>
<dbReference type="Gene3D" id="3.90.1720.10">
    <property type="entry name" value="endopeptidase domain like (from Nostoc punctiforme)"/>
    <property type="match status" value="1"/>
</dbReference>
<reference evidence="8 9" key="1">
    <citation type="submission" date="2017-08" db="EMBL/GenBank/DDBJ databases">
        <title>Infants hospitalized years apart are colonized by the same room-sourced microbial strains.</title>
        <authorList>
            <person name="Brooks B."/>
            <person name="Olm M.R."/>
            <person name="Firek B.A."/>
            <person name="Baker R."/>
            <person name="Thomas B.C."/>
            <person name="Morowitz M.J."/>
            <person name="Banfield J.F."/>
        </authorList>
    </citation>
    <scope>NUCLEOTIDE SEQUENCE [LARGE SCALE GENOMIC DNA]</scope>
    <source>
        <strain evidence="8">S2_003_000_R1_3</strain>
    </source>
</reference>
<evidence type="ECO:0000313" key="8">
    <source>
        <dbReference type="EMBL" id="PZR05177.1"/>
    </source>
</evidence>
<evidence type="ECO:0000256" key="4">
    <source>
        <dbReference type="ARBA" id="ARBA00022807"/>
    </source>
</evidence>
<dbReference type="InterPro" id="IPR038765">
    <property type="entry name" value="Papain-like_cys_pep_sf"/>
</dbReference>
<dbReference type="Proteomes" id="UP000249432">
    <property type="component" value="Unassembled WGS sequence"/>
</dbReference>
<proteinExistence type="inferred from homology"/>
<keyword evidence="4" id="KW-0788">Thiol protease</keyword>
<feature type="region of interest" description="Disordered" evidence="6">
    <location>
        <begin position="69"/>
        <end position="92"/>
    </location>
</feature>
<evidence type="ECO:0000256" key="2">
    <source>
        <dbReference type="ARBA" id="ARBA00022670"/>
    </source>
</evidence>
<keyword evidence="3 8" id="KW-0378">Hydrolase</keyword>
<organism evidence="8 9">
    <name type="scientific">Corynebacterium kroppenstedtii</name>
    <dbReference type="NCBI Taxonomy" id="161879"/>
    <lineage>
        <taxon>Bacteria</taxon>
        <taxon>Bacillati</taxon>
        <taxon>Actinomycetota</taxon>
        <taxon>Actinomycetes</taxon>
        <taxon>Mycobacteriales</taxon>
        <taxon>Corynebacteriaceae</taxon>
        <taxon>Corynebacterium</taxon>
    </lineage>
</organism>
<keyword evidence="5" id="KW-0175">Coiled coil</keyword>
<name>A0A2W5SU47_9CORY</name>
<dbReference type="GO" id="GO:0006508">
    <property type="term" value="P:proteolysis"/>
    <property type="evidence" value="ECO:0007669"/>
    <property type="project" value="UniProtKB-KW"/>
</dbReference>
<protein>
    <submittedName>
        <fullName evidence="8">Hydrolase</fullName>
    </submittedName>
</protein>
<dbReference type="InterPro" id="IPR000064">
    <property type="entry name" value="NLP_P60_dom"/>
</dbReference>
<evidence type="ECO:0000259" key="7">
    <source>
        <dbReference type="PROSITE" id="PS51935"/>
    </source>
</evidence>
<gene>
    <name evidence="8" type="ORF">DI525_04980</name>
</gene>
<accession>A0A2W5SU47</accession>
<comment type="similarity">
    <text evidence="1">Belongs to the peptidase C40 family.</text>
</comment>
<dbReference type="PANTHER" id="PTHR47359">
    <property type="entry name" value="PEPTIDOGLYCAN DL-ENDOPEPTIDASE CWLO"/>
    <property type="match status" value="1"/>
</dbReference>
<comment type="caution">
    <text evidence="8">The sequence shown here is derived from an EMBL/GenBank/DDBJ whole genome shotgun (WGS) entry which is preliminary data.</text>
</comment>
<feature type="domain" description="NlpC/P60" evidence="7">
    <location>
        <begin position="230"/>
        <end position="344"/>
    </location>
</feature>
<evidence type="ECO:0000256" key="6">
    <source>
        <dbReference type="SAM" id="MobiDB-lite"/>
    </source>
</evidence>
<feature type="coiled-coil region" evidence="5">
    <location>
        <begin position="155"/>
        <end position="196"/>
    </location>
</feature>
<evidence type="ECO:0000256" key="3">
    <source>
        <dbReference type="ARBA" id="ARBA00022801"/>
    </source>
</evidence>
<dbReference type="PROSITE" id="PS51935">
    <property type="entry name" value="NLPC_P60"/>
    <property type="match status" value="1"/>
</dbReference>
<dbReference type="EMBL" id="QFRA01000008">
    <property type="protein sequence ID" value="PZR05177.1"/>
    <property type="molecule type" value="Genomic_DNA"/>
</dbReference>
<evidence type="ECO:0000313" key="9">
    <source>
        <dbReference type="Proteomes" id="UP000249432"/>
    </source>
</evidence>